<dbReference type="GO" id="GO:0005737">
    <property type="term" value="C:cytoplasm"/>
    <property type="evidence" value="ECO:0007669"/>
    <property type="project" value="UniProtKB-ARBA"/>
</dbReference>
<keyword evidence="5" id="KW-0809">Transit peptide</keyword>
<dbReference type="PANTHER" id="PTHR23201:SF18">
    <property type="entry name" value="GIBBERELLIN-REGULATED PROTEIN 2-RELATED"/>
    <property type="match status" value="1"/>
</dbReference>
<evidence type="ECO:0000256" key="3">
    <source>
        <dbReference type="ARBA" id="ARBA00022472"/>
    </source>
</evidence>
<dbReference type="GO" id="GO:0006353">
    <property type="term" value="P:DNA-templated transcription termination"/>
    <property type="evidence" value="ECO:0007669"/>
    <property type="project" value="UniProtKB-KW"/>
</dbReference>
<dbReference type="InterPro" id="IPR003690">
    <property type="entry name" value="MTERF"/>
</dbReference>
<evidence type="ECO:0000313" key="7">
    <source>
        <dbReference type="Proteomes" id="UP000886595"/>
    </source>
</evidence>
<reference evidence="6 7" key="1">
    <citation type="submission" date="2020-02" db="EMBL/GenBank/DDBJ databases">
        <authorList>
            <person name="Ma Q."/>
            <person name="Huang Y."/>
            <person name="Song X."/>
            <person name="Pei D."/>
        </authorList>
    </citation>
    <scope>NUCLEOTIDE SEQUENCE [LARGE SCALE GENOMIC DNA]</scope>
    <source>
        <strain evidence="6">Sxm20200214</strain>
        <tissue evidence="6">Leaf</tissue>
    </source>
</reference>
<dbReference type="Proteomes" id="UP000886595">
    <property type="component" value="Unassembled WGS sequence"/>
</dbReference>
<dbReference type="Pfam" id="PF02536">
    <property type="entry name" value="mTERF"/>
    <property type="match status" value="1"/>
</dbReference>
<accession>A0A8X7WIR5</accession>
<dbReference type="InterPro" id="IPR038538">
    <property type="entry name" value="MTERF_sf"/>
</dbReference>
<dbReference type="InterPro" id="IPR003854">
    <property type="entry name" value="GASA"/>
</dbReference>
<dbReference type="Pfam" id="PF02704">
    <property type="entry name" value="GASA"/>
    <property type="match status" value="1"/>
</dbReference>
<dbReference type="OrthoDB" id="431485at2759"/>
<evidence type="ECO:0000256" key="5">
    <source>
        <dbReference type="ARBA" id="ARBA00022946"/>
    </source>
</evidence>
<proteinExistence type="inferred from homology"/>
<dbReference type="GO" id="GO:0009740">
    <property type="term" value="P:gibberellic acid mediated signaling pathway"/>
    <property type="evidence" value="ECO:0007669"/>
    <property type="project" value="UniProtKB-KW"/>
</dbReference>
<protein>
    <submittedName>
        <fullName evidence="6">Uncharacterized protein</fullName>
    </submittedName>
</protein>
<evidence type="ECO:0000256" key="2">
    <source>
        <dbReference type="ARBA" id="ARBA00010582"/>
    </source>
</evidence>
<keyword evidence="3" id="KW-0805">Transcription regulation</keyword>
<comment type="similarity">
    <text evidence="2">Belongs to the GASA family.</text>
</comment>
<keyword evidence="4" id="KW-0939">Gibberellin signaling pathway</keyword>
<dbReference type="EMBL" id="JAAMPC010000001">
    <property type="protein sequence ID" value="KAG2331604.1"/>
    <property type="molecule type" value="Genomic_DNA"/>
</dbReference>
<dbReference type="GO" id="GO:0003676">
    <property type="term" value="F:nucleic acid binding"/>
    <property type="evidence" value="ECO:0007669"/>
    <property type="project" value="InterPro"/>
</dbReference>
<keyword evidence="7" id="KW-1185">Reference proteome</keyword>
<name>A0A8X7WIR5_BRACI</name>
<organism evidence="6 7">
    <name type="scientific">Brassica carinata</name>
    <name type="common">Ethiopian mustard</name>
    <name type="synonym">Abyssinian cabbage</name>
    <dbReference type="NCBI Taxonomy" id="52824"/>
    <lineage>
        <taxon>Eukaryota</taxon>
        <taxon>Viridiplantae</taxon>
        <taxon>Streptophyta</taxon>
        <taxon>Embryophyta</taxon>
        <taxon>Tracheophyta</taxon>
        <taxon>Spermatophyta</taxon>
        <taxon>Magnoliopsida</taxon>
        <taxon>eudicotyledons</taxon>
        <taxon>Gunneridae</taxon>
        <taxon>Pentapetalae</taxon>
        <taxon>rosids</taxon>
        <taxon>malvids</taxon>
        <taxon>Brassicales</taxon>
        <taxon>Brassicaceae</taxon>
        <taxon>Brassiceae</taxon>
        <taxon>Brassica</taxon>
    </lineage>
</organism>
<evidence type="ECO:0000256" key="1">
    <source>
        <dbReference type="ARBA" id="ARBA00007692"/>
    </source>
</evidence>
<evidence type="ECO:0000313" key="6">
    <source>
        <dbReference type="EMBL" id="KAG2331604.1"/>
    </source>
</evidence>
<gene>
    <name evidence="6" type="ORF">Bca52824_002784</name>
</gene>
<sequence>MFLVCQLTVGYSVKTQFQKATFLFSQQQWLVLPSSLTHTPNLLYTNGFISDFIACFWFASDQVKGIFAAQEMLGSSLASPLATFGSVKCFRHPTLCLNLSYHGVVGGIRTSRGPRNKWIVVCSPTQVETSGDEPKTWEECKEALSCFDFSVEEQDKILGKAFGHIHSPYWTEERVKENPKVETLKHVLEFLRSLGLSDEDLHKVLKKFPEVLGCSLEEEMKPNIGILENQWGITDMAIFRTTLLMLLILVCLTTYELHLHAAEGVEGSEGAVKIDCGGRCKGRCSKSSRPNLCLRACNSCCSRCNCVPPGTHGNHHLCPCYASITTRGGRLKCP</sequence>
<comment type="similarity">
    <text evidence="1">Belongs to the mTERF family.</text>
</comment>
<dbReference type="SMART" id="SM00733">
    <property type="entry name" value="Mterf"/>
    <property type="match status" value="1"/>
</dbReference>
<keyword evidence="3" id="KW-0804">Transcription</keyword>
<dbReference type="AlphaFoldDB" id="A0A8X7WIR5"/>
<dbReference type="Gene3D" id="1.25.70.10">
    <property type="entry name" value="Transcription termination factor 3, mitochondrial"/>
    <property type="match status" value="1"/>
</dbReference>
<keyword evidence="3" id="KW-0806">Transcription termination</keyword>
<comment type="caution">
    <text evidence="6">The sequence shown here is derived from an EMBL/GenBank/DDBJ whole genome shotgun (WGS) entry which is preliminary data.</text>
</comment>
<dbReference type="PANTHER" id="PTHR23201">
    <property type="entry name" value="EXTENSIN, PROLINE-RICH PROTEIN"/>
    <property type="match status" value="1"/>
</dbReference>
<evidence type="ECO:0000256" key="4">
    <source>
        <dbReference type="ARBA" id="ARBA00022941"/>
    </source>
</evidence>